<feature type="transmembrane region" description="Helical" evidence="1">
    <location>
        <begin position="296"/>
        <end position="313"/>
    </location>
</feature>
<dbReference type="OrthoDB" id="419138at2759"/>
<reference evidence="4" key="1">
    <citation type="submission" date="2017-02" db="UniProtKB">
        <authorList>
            <consortium name="WormBaseParasite"/>
        </authorList>
    </citation>
    <scope>IDENTIFICATION</scope>
</reference>
<dbReference type="PANTHER" id="PTHR21274">
    <property type="entry name" value="MECKELIN"/>
    <property type="match status" value="1"/>
</dbReference>
<dbReference type="Pfam" id="PF09773">
    <property type="entry name" value="Meckelin"/>
    <property type="match status" value="1"/>
</dbReference>
<organism evidence="4">
    <name type="scientific">Thelazia callipaeda</name>
    <name type="common">Oriental eyeworm</name>
    <name type="synonym">Parasitic nematode</name>
    <dbReference type="NCBI Taxonomy" id="103827"/>
    <lineage>
        <taxon>Eukaryota</taxon>
        <taxon>Metazoa</taxon>
        <taxon>Ecdysozoa</taxon>
        <taxon>Nematoda</taxon>
        <taxon>Chromadorea</taxon>
        <taxon>Rhabditida</taxon>
        <taxon>Spirurina</taxon>
        <taxon>Spiruromorpha</taxon>
        <taxon>Thelazioidea</taxon>
        <taxon>Thelaziidae</taxon>
        <taxon>Thelazia</taxon>
    </lineage>
</organism>
<evidence type="ECO:0000256" key="1">
    <source>
        <dbReference type="SAM" id="Phobius"/>
    </source>
</evidence>
<sequence length="363" mass="42566">MPELFYTKKMAFKLLHDSAISSAFNFDSQKSNAFLEVMLVQFALNGTFIDMVPLAESILDICSQQKERFHFGAYYQLQCFIQLQHLLHLFPAEPVFSDLYLVFMDEFNRNQMYAMPILNENIRENGEFVNRLTPEKFYNPKWIFTRRLYFLDAISLDTSSSNQKLAASSNTRIIPYVRIRYAERGWEVEDKALLHFDITYIMDGSNYWQNIKILLSTLIILSVIHAVMRTYSWQRRSGKITIDGSIIIKFILFECEILSDIFLFTVLISVIFFTYSYKIQRVPNYIIFSDKDQEDILIGYLLAATVLKLIALLHHNAQLILAKTFFIDWERPKILVESNTRLPESVKIDQHITASAPTVWYDR</sequence>
<dbReference type="WBParaSite" id="TCLT_0000330701-mRNA-1">
    <property type="protein sequence ID" value="TCLT_0000330701-mRNA-1"/>
    <property type="gene ID" value="TCLT_0000330701"/>
</dbReference>
<evidence type="ECO:0000313" key="2">
    <source>
        <dbReference type="EMBL" id="VDM99702.1"/>
    </source>
</evidence>
<accession>A0A0N5CSV1</accession>
<evidence type="ECO:0000313" key="3">
    <source>
        <dbReference type="Proteomes" id="UP000276776"/>
    </source>
</evidence>
<dbReference type="AlphaFoldDB" id="A0A0N5CSV1"/>
<dbReference type="GO" id="GO:0060271">
    <property type="term" value="P:cilium assembly"/>
    <property type="evidence" value="ECO:0007669"/>
    <property type="project" value="InterPro"/>
</dbReference>
<feature type="transmembrane region" description="Helical" evidence="1">
    <location>
        <begin position="251"/>
        <end position="276"/>
    </location>
</feature>
<name>A0A0N5CSV1_THECL</name>
<reference evidence="2 3" key="2">
    <citation type="submission" date="2018-11" db="EMBL/GenBank/DDBJ databases">
        <authorList>
            <consortium name="Pathogen Informatics"/>
        </authorList>
    </citation>
    <scope>NUCLEOTIDE SEQUENCE [LARGE SCALE GENOMIC DNA]</scope>
</reference>
<dbReference type="OMA" id="CRISIES"/>
<dbReference type="GO" id="GO:0036038">
    <property type="term" value="C:MKS complex"/>
    <property type="evidence" value="ECO:0007669"/>
    <property type="project" value="InterPro"/>
</dbReference>
<gene>
    <name evidence="2" type="ORF">TCLT_LOCUS3302</name>
</gene>
<keyword evidence="1" id="KW-0812">Transmembrane</keyword>
<keyword evidence="3" id="KW-1185">Reference proteome</keyword>
<dbReference type="InterPro" id="IPR019170">
    <property type="entry name" value="Meckelin"/>
</dbReference>
<dbReference type="STRING" id="103827.A0A0N5CSV1"/>
<dbReference type="EMBL" id="UYYF01001260">
    <property type="protein sequence ID" value="VDM99702.1"/>
    <property type="molecule type" value="Genomic_DNA"/>
</dbReference>
<dbReference type="PANTHER" id="PTHR21274:SF0">
    <property type="entry name" value="MECKELIN"/>
    <property type="match status" value="1"/>
</dbReference>
<keyword evidence="1" id="KW-1133">Transmembrane helix</keyword>
<proteinExistence type="predicted"/>
<keyword evidence="1" id="KW-0472">Membrane</keyword>
<evidence type="ECO:0000313" key="4">
    <source>
        <dbReference type="WBParaSite" id="TCLT_0000330701-mRNA-1"/>
    </source>
</evidence>
<dbReference type="Proteomes" id="UP000276776">
    <property type="component" value="Unassembled WGS sequence"/>
</dbReference>
<protein>
    <submittedName>
        <fullName evidence="4">Meckelin</fullName>
    </submittedName>
</protein>